<proteinExistence type="predicted"/>
<protein>
    <submittedName>
        <fullName evidence="1">Uncharacterized protein</fullName>
    </submittedName>
</protein>
<dbReference type="Proteomes" id="UP000236546">
    <property type="component" value="Unassembled WGS sequence"/>
</dbReference>
<dbReference type="OrthoDB" id="3029470at2759"/>
<dbReference type="AlphaFoldDB" id="A0A2K0TE98"/>
<evidence type="ECO:0000313" key="2">
    <source>
        <dbReference type="Proteomes" id="UP000236546"/>
    </source>
</evidence>
<organism evidence="1 2">
    <name type="scientific">Trichoderma gamsii</name>
    <dbReference type="NCBI Taxonomy" id="398673"/>
    <lineage>
        <taxon>Eukaryota</taxon>
        <taxon>Fungi</taxon>
        <taxon>Dikarya</taxon>
        <taxon>Ascomycota</taxon>
        <taxon>Pezizomycotina</taxon>
        <taxon>Sordariomycetes</taxon>
        <taxon>Hypocreomycetidae</taxon>
        <taxon>Hypocreales</taxon>
        <taxon>Hypocreaceae</taxon>
        <taxon>Trichoderma</taxon>
    </lineage>
</organism>
<comment type="caution">
    <text evidence="1">The sequence shown here is derived from an EMBL/GenBank/DDBJ whole genome shotgun (WGS) entry which is preliminary data.</text>
</comment>
<name>A0A2K0TE98_9HYPO</name>
<accession>A0A2K0TE98</accession>
<sequence length="475" mass="53012">MIMDLAQLPDVSNWLVTADNPARHDISGMDHERCAALHNYLLHYAWLAEGRPSANLSNNTNTFFTVHGTAAELVRTRLNVSLATFLDTAKLPPEDVDWFPFFFWAGGLSDPASLIDEGLTDLFDQPEDSLVCLYFPNVGQGGESGGGVLYHQRDHRAAVFMHMDDLDFALPVEAHRELWHPLETVLSNWIGLIHLGKVAASPRDEPALYDSEKIGPWEWRPYSEAQVTSCISAWNRLCEAIEARMPPQPPPVADPEPLLTPATLDGASVPQDCFSRSFLTAARRPLFDFVAPGLLLPPADTSAFAAVQPFVKLSRGCHTVPSVCIFPAAGGEEVDITELSYLFSTGIDDSVLSRVLAGVYTEPVDRSNYDYAEEGFRMLLPYGFRGDWDDNLCARKSDGSAIERNKGTELFQHGYKPFGGDYYRAQRLERLFECWFKLVDDGIWSVGPQGVEGTIDTFKEADTERWKDYLIPPTW</sequence>
<evidence type="ECO:0000313" key="1">
    <source>
        <dbReference type="EMBL" id="PNP43848.1"/>
    </source>
</evidence>
<reference evidence="1 2" key="1">
    <citation type="submission" date="2017-02" db="EMBL/GenBank/DDBJ databases">
        <title>Genomes of Trichoderma spp. with biocontrol activity.</title>
        <authorList>
            <person name="Gardiner D."/>
            <person name="Kazan K."/>
            <person name="Vos C."/>
            <person name="Harvey P."/>
        </authorList>
    </citation>
    <scope>NUCLEOTIDE SEQUENCE [LARGE SCALE GENOMIC DNA]</scope>
    <source>
        <strain evidence="1 2">A5MH</strain>
    </source>
</reference>
<dbReference type="EMBL" id="MTYH01000036">
    <property type="protein sequence ID" value="PNP43848.1"/>
    <property type="molecule type" value="Genomic_DNA"/>
</dbReference>
<gene>
    <name evidence="1" type="ORF">TGAMA5MH_04130</name>
</gene>